<accession>A0A834ZR42</accession>
<dbReference type="GO" id="GO:0006353">
    <property type="term" value="P:DNA-templated transcription termination"/>
    <property type="evidence" value="ECO:0007669"/>
    <property type="project" value="UniProtKB-KW"/>
</dbReference>
<evidence type="ECO:0000256" key="3">
    <source>
        <dbReference type="ARBA" id="ARBA00022946"/>
    </source>
</evidence>
<organism evidence="4 5">
    <name type="scientific">Tetracentron sinense</name>
    <name type="common">Spur-leaf</name>
    <dbReference type="NCBI Taxonomy" id="13715"/>
    <lineage>
        <taxon>Eukaryota</taxon>
        <taxon>Viridiplantae</taxon>
        <taxon>Streptophyta</taxon>
        <taxon>Embryophyta</taxon>
        <taxon>Tracheophyta</taxon>
        <taxon>Spermatophyta</taxon>
        <taxon>Magnoliopsida</taxon>
        <taxon>Trochodendrales</taxon>
        <taxon>Trochodendraceae</taxon>
        <taxon>Tetracentron</taxon>
    </lineage>
</organism>
<dbReference type="SMART" id="SM00733">
    <property type="entry name" value="Mterf"/>
    <property type="match status" value="8"/>
</dbReference>
<sequence>MFLFLCKRLIQHRTKDAFRSHVRFLQTSSSSLESFSSISNSKNQQSLTVSYLMNSCGVSLESAISASKKIHIESTEKPDLVLELLRTHGFTKTHIANLISKLPSLLFSNPDKTLKPKIEYFESLGISSLDLPKFLCSDKYILLSSLRNRIIPNFDFLRSHVHTNENIVAALKQSTRLVRCSVQKVIEPNISILQSHGVPESNISRLIVLQPRSLMTNTDLFKEVVRKVEEMGFDPTSTSRSFVLAIRTIAMLSKLKWENKREALKSFGWSEDDILSAFKVQPMYMLASEKKIKELMDFFVNKVGLKPTDITRCPNLFLLSLEKRIIPRCSVLQILMSKGLIEKDLDVVWVLNAPKNSFEKKFVINYQEIAPEVLKAYQGEMEFLGLYNGLEDVSKMKQFQKS</sequence>
<comment type="similarity">
    <text evidence="1">Belongs to the mTERF family.</text>
</comment>
<evidence type="ECO:0000313" key="5">
    <source>
        <dbReference type="Proteomes" id="UP000655225"/>
    </source>
</evidence>
<dbReference type="InterPro" id="IPR038538">
    <property type="entry name" value="MTERF_sf"/>
</dbReference>
<protein>
    <submittedName>
        <fullName evidence="4">Uncharacterized protein</fullName>
    </submittedName>
</protein>
<keyword evidence="2" id="KW-0806">Transcription termination</keyword>
<dbReference type="GO" id="GO:0003676">
    <property type="term" value="F:nucleic acid binding"/>
    <property type="evidence" value="ECO:0007669"/>
    <property type="project" value="InterPro"/>
</dbReference>
<evidence type="ECO:0000313" key="4">
    <source>
        <dbReference type="EMBL" id="KAF8411851.1"/>
    </source>
</evidence>
<keyword evidence="2" id="KW-0804">Transcription</keyword>
<name>A0A834ZR42_TETSI</name>
<dbReference type="FunFam" id="1.25.70.10:FF:000001">
    <property type="entry name" value="Mitochondrial transcription termination factor-like"/>
    <property type="match status" value="1"/>
</dbReference>
<dbReference type="Gene3D" id="1.25.70.10">
    <property type="entry name" value="Transcription termination factor 3, mitochondrial"/>
    <property type="match status" value="1"/>
</dbReference>
<dbReference type="Pfam" id="PF02536">
    <property type="entry name" value="mTERF"/>
    <property type="match status" value="2"/>
</dbReference>
<dbReference type="AlphaFoldDB" id="A0A834ZR42"/>
<dbReference type="PANTHER" id="PTHR13068">
    <property type="entry name" value="CGI-12 PROTEIN-RELATED"/>
    <property type="match status" value="1"/>
</dbReference>
<dbReference type="InterPro" id="IPR003690">
    <property type="entry name" value="MTERF"/>
</dbReference>
<keyword evidence="3" id="KW-0809">Transit peptide</keyword>
<evidence type="ECO:0000256" key="2">
    <source>
        <dbReference type="ARBA" id="ARBA00022472"/>
    </source>
</evidence>
<dbReference type="Proteomes" id="UP000655225">
    <property type="component" value="Unassembled WGS sequence"/>
</dbReference>
<reference evidence="4 5" key="1">
    <citation type="submission" date="2020-04" db="EMBL/GenBank/DDBJ databases">
        <title>Plant Genome Project.</title>
        <authorList>
            <person name="Zhang R.-G."/>
        </authorList>
    </citation>
    <scope>NUCLEOTIDE SEQUENCE [LARGE SCALE GENOMIC DNA]</scope>
    <source>
        <strain evidence="4">YNK0</strain>
        <tissue evidence="4">Leaf</tissue>
    </source>
</reference>
<dbReference type="OMA" id="VMESNIR"/>
<keyword evidence="5" id="KW-1185">Reference proteome</keyword>
<evidence type="ECO:0000256" key="1">
    <source>
        <dbReference type="ARBA" id="ARBA00007692"/>
    </source>
</evidence>
<dbReference type="OrthoDB" id="637682at2759"/>
<dbReference type="EMBL" id="JABCRI010000002">
    <property type="protein sequence ID" value="KAF8411851.1"/>
    <property type="molecule type" value="Genomic_DNA"/>
</dbReference>
<comment type="caution">
    <text evidence="4">The sequence shown here is derived from an EMBL/GenBank/DDBJ whole genome shotgun (WGS) entry which is preliminary data.</text>
</comment>
<proteinExistence type="inferred from homology"/>
<keyword evidence="2" id="KW-0805">Transcription regulation</keyword>
<dbReference type="PANTHER" id="PTHR13068:SF236">
    <property type="entry name" value="OS02G0749800 PROTEIN"/>
    <property type="match status" value="1"/>
</dbReference>
<gene>
    <name evidence="4" type="ORF">HHK36_004410</name>
</gene>